<dbReference type="STRING" id="1798542.A3F54_03375"/>
<comment type="caution">
    <text evidence="2">The sequence shown here is derived from an EMBL/GenBank/DDBJ whole genome shotgun (WGS) entry which is preliminary data.</text>
</comment>
<feature type="transmembrane region" description="Helical" evidence="1">
    <location>
        <begin position="99"/>
        <end position="120"/>
    </location>
</feature>
<dbReference type="AlphaFoldDB" id="A0A1G2B4V7"/>
<keyword evidence="1" id="KW-0472">Membrane</keyword>
<sequence length="127" mass="14101">MKSKKSTPSFWKTLLSARIENKAAAEHLLYYISGTFLIIGAVYIVWYYYPGLGYSLFILGLLIVILSALLLKKHSAVASVLILLPFIIALMGYEGFNGVDIGAIIGIIFSIKSIQATFFLKKSRHII</sequence>
<dbReference type="EMBL" id="MHKD01000016">
    <property type="protein sequence ID" value="OGY84224.1"/>
    <property type="molecule type" value="Genomic_DNA"/>
</dbReference>
<evidence type="ECO:0000313" key="2">
    <source>
        <dbReference type="EMBL" id="OGY84224.1"/>
    </source>
</evidence>
<accession>A0A1G2B4V7</accession>
<feature type="transmembrane region" description="Helical" evidence="1">
    <location>
        <begin position="28"/>
        <end position="46"/>
    </location>
</feature>
<proteinExistence type="predicted"/>
<feature type="transmembrane region" description="Helical" evidence="1">
    <location>
        <begin position="52"/>
        <end position="71"/>
    </location>
</feature>
<organism evidence="2 3">
    <name type="scientific">Candidatus Kerfeldbacteria bacterium RIFCSPHIGHO2_12_FULL_48_17</name>
    <dbReference type="NCBI Taxonomy" id="1798542"/>
    <lineage>
        <taxon>Bacteria</taxon>
        <taxon>Candidatus Kerfeldiibacteriota</taxon>
    </lineage>
</organism>
<evidence type="ECO:0000313" key="3">
    <source>
        <dbReference type="Proteomes" id="UP000176952"/>
    </source>
</evidence>
<gene>
    <name evidence="2" type="ORF">A3F54_03375</name>
</gene>
<name>A0A1G2B4V7_9BACT</name>
<keyword evidence="1" id="KW-0812">Transmembrane</keyword>
<reference evidence="2 3" key="1">
    <citation type="journal article" date="2016" name="Nat. Commun.">
        <title>Thousands of microbial genomes shed light on interconnected biogeochemical processes in an aquifer system.</title>
        <authorList>
            <person name="Anantharaman K."/>
            <person name="Brown C.T."/>
            <person name="Hug L.A."/>
            <person name="Sharon I."/>
            <person name="Castelle C.J."/>
            <person name="Probst A.J."/>
            <person name="Thomas B.C."/>
            <person name="Singh A."/>
            <person name="Wilkins M.J."/>
            <person name="Karaoz U."/>
            <person name="Brodie E.L."/>
            <person name="Williams K.H."/>
            <person name="Hubbard S.S."/>
            <person name="Banfield J.F."/>
        </authorList>
    </citation>
    <scope>NUCLEOTIDE SEQUENCE [LARGE SCALE GENOMIC DNA]</scope>
</reference>
<keyword evidence="1" id="KW-1133">Transmembrane helix</keyword>
<protein>
    <submittedName>
        <fullName evidence="2">Uncharacterized protein</fullName>
    </submittedName>
</protein>
<dbReference type="Proteomes" id="UP000176952">
    <property type="component" value="Unassembled WGS sequence"/>
</dbReference>
<evidence type="ECO:0000256" key="1">
    <source>
        <dbReference type="SAM" id="Phobius"/>
    </source>
</evidence>
<feature type="transmembrane region" description="Helical" evidence="1">
    <location>
        <begin position="76"/>
        <end position="93"/>
    </location>
</feature>